<dbReference type="SUPFAM" id="SSF52833">
    <property type="entry name" value="Thioredoxin-like"/>
    <property type="match status" value="1"/>
</dbReference>
<evidence type="ECO:0000313" key="3">
    <source>
        <dbReference type="Proteomes" id="UP000313359"/>
    </source>
</evidence>
<evidence type="ECO:0000259" key="1">
    <source>
        <dbReference type="PROSITE" id="PS50404"/>
    </source>
</evidence>
<dbReference type="PROSITE" id="PS50404">
    <property type="entry name" value="GST_NTER"/>
    <property type="match status" value="1"/>
</dbReference>
<dbReference type="AlphaFoldDB" id="A0A5C2SFI5"/>
<gene>
    <name evidence="2" type="ORF">L227DRAFT_37815</name>
</gene>
<dbReference type="Gene3D" id="3.40.30.10">
    <property type="entry name" value="Glutaredoxin"/>
    <property type="match status" value="1"/>
</dbReference>
<dbReference type="Pfam" id="PF22041">
    <property type="entry name" value="GST_C_7"/>
    <property type="match status" value="1"/>
</dbReference>
<dbReference type="InterPro" id="IPR054416">
    <property type="entry name" value="GST_UstS-like_C"/>
</dbReference>
<proteinExistence type="predicted"/>
<accession>A0A5C2SFI5</accession>
<dbReference type="Proteomes" id="UP000313359">
    <property type="component" value="Unassembled WGS sequence"/>
</dbReference>
<keyword evidence="3" id="KW-1185">Reference proteome</keyword>
<protein>
    <recommendedName>
        <fullName evidence="1">GST N-terminal domain-containing protein</fullName>
    </recommendedName>
</protein>
<dbReference type="InterPro" id="IPR036249">
    <property type="entry name" value="Thioredoxin-like_sf"/>
</dbReference>
<name>A0A5C2SFI5_9APHY</name>
<dbReference type="EMBL" id="ML122259">
    <property type="protein sequence ID" value="RPD62490.1"/>
    <property type="molecule type" value="Genomic_DNA"/>
</dbReference>
<feature type="domain" description="GST N-terminal" evidence="1">
    <location>
        <begin position="24"/>
        <end position="104"/>
    </location>
</feature>
<dbReference type="OrthoDB" id="4951845at2759"/>
<dbReference type="Gene3D" id="1.20.1050.10">
    <property type="match status" value="1"/>
</dbReference>
<dbReference type="Pfam" id="PF13409">
    <property type="entry name" value="GST_N_2"/>
    <property type="match status" value="1"/>
</dbReference>
<reference evidence="2" key="1">
    <citation type="journal article" date="2018" name="Genome Biol. Evol.">
        <title>Genomics and development of Lentinus tigrinus, a white-rot wood-decaying mushroom with dimorphic fruiting bodies.</title>
        <authorList>
            <person name="Wu B."/>
            <person name="Xu Z."/>
            <person name="Knudson A."/>
            <person name="Carlson A."/>
            <person name="Chen N."/>
            <person name="Kovaka S."/>
            <person name="LaButti K."/>
            <person name="Lipzen A."/>
            <person name="Pennachio C."/>
            <person name="Riley R."/>
            <person name="Schakwitz W."/>
            <person name="Umezawa K."/>
            <person name="Ohm R.A."/>
            <person name="Grigoriev I.V."/>
            <person name="Nagy L.G."/>
            <person name="Gibbons J."/>
            <person name="Hibbett D."/>
        </authorList>
    </citation>
    <scope>NUCLEOTIDE SEQUENCE [LARGE SCALE GENOMIC DNA]</scope>
    <source>
        <strain evidence="2">ALCF2SS1-6</strain>
    </source>
</reference>
<dbReference type="InterPro" id="IPR004045">
    <property type="entry name" value="Glutathione_S-Trfase_N"/>
</dbReference>
<dbReference type="STRING" id="1328759.A0A5C2SFI5"/>
<sequence length="269" mass="30272">MPEPIVFYDIPRRVSMSEVNAWGPNTWKTRYTLNIKGIPYKTVWVEFADIEPISKKIGAAPTSTKPDGSPFYTCPFIYDPNTRIAVSDSVAIARYLDKTYPDTHPLVPKATAALQQAFLRAFEAEILPGKGELFALMMPQSHARLNERSQPYFRRTREAVLGQSLEEAAPRGSEKAKRLWEGVRSGFHAVAEWLKRAEDGGKELFFGGEGIVFADTVVAAFLTWIRLAFGEESEEWKGVLSWDGGRWGKFAEAFRKYEAVDAGSYYAEV</sequence>
<organism evidence="2 3">
    <name type="scientific">Lentinus tigrinus ALCF2SS1-6</name>
    <dbReference type="NCBI Taxonomy" id="1328759"/>
    <lineage>
        <taxon>Eukaryota</taxon>
        <taxon>Fungi</taxon>
        <taxon>Dikarya</taxon>
        <taxon>Basidiomycota</taxon>
        <taxon>Agaricomycotina</taxon>
        <taxon>Agaricomycetes</taxon>
        <taxon>Polyporales</taxon>
        <taxon>Polyporaceae</taxon>
        <taxon>Lentinus</taxon>
    </lineage>
</organism>
<evidence type="ECO:0000313" key="2">
    <source>
        <dbReference type="EMBL" id="RPD62490.1"/>
    </source>
</evidence>